<reference evidence="1 2" key="1">
    <citation type="submission" date="2020-09" db="EMBL/GenBank/DDBJ databases">
        <title>De no assembly of potato wild relative species, Solanum commersonii.</title>
        <authorList>
            <person name="Cho K."/>
        </authorList>
    </citation>
    <scope>NUCLEOTIDE SEQUENCE [LARGE SCALE GENOMIC DNA]</scope>
    <source>
        <strain evidence="1">LZ3.2</strain>
        <tissue evidence="1">Leaf</tissue>
    </source>
</reference>
<protein>
    <submittedName>
        <fullName evidence="1">Uncharacterized protein</fullName>
    </submittedName>
</protein>
<dbReference type="AlphaFoldDB" id="A0A9J5X4M4"/>
<accession>A0A9J5X4M4</accession>
<organism evidence="1 2">
    <name type="scientific">Solanum commersonii</name>
    <name type="common">Commerson's wild potato</name>
    <name type="synonym">Commerson's nightshade</name>
    <dbReference type="NCBI Taxonomy" id="4109"/>
    <lineage>
        <taxon>Eukaryota</taxon>
        <taxon>Viridiplantae</taxon>
        <taxon>Streptophyta</taxon>
        <taxon>Embryophyta</taxon>
        <taxon>Tracheophyta</taxon>
        <taxon>Spermatophyta</taxon>
        <taxon>Magnoliopsida</taxon>
        <taxon>eudicotyledons</taxon>
        <taxon>Gunneridae</taxon>
        <taxon>Pentapetalae</taxon>
        <taxon>asterids</taxon>
        <taxon>lamiids</taxon>
        <taxon>Solanales</taxon>
        <taxon>Solanaceae</taxon>
        <taxon>Solanoideae</taxon>
        <taxon>Solaneae</taxon>
        <taxon>Solanum</taxon>
    </lineage>
</organism>
<comment type="caution">
    <text evidence="1">The sequence shown here is derived from an EMBL/GenBank/DDBJ whole genome shotgun (WGS) entry which is preliminary data.</text>
</comment>
<proteinExistence type="predicted"/>
<evidence type="ECO:0000313" key="2">
    <source>
        <dbReference type="Proteomes" id="UP000824120"/>
    </source>
</evidence>
<dbReference type="EMBL" id="JACXVP010000010">
    <property type="protein sequence ID" value="KAG5582166.1"/>
    <property type="molecule type" value="Genomic_DNA"/>
</dbReference>
<sequence>MKDKDVVFQLFPFLKEEDMGNNIFVSRNVVFWELWLGEKYGFSSEGRYHIRTSWCMTEIYTETKATSYFTLVHFEKIFKISGCYIVWDRTRGPENMSMISVILSHISAVEQNSLNCQVLTCYDLKCCPDMSTEEVARCVSDRPKVKLFEGFDTVVEAVLESKHHRPWTPC</sequence>
<keyword evidence="2" id="KW-1185">Reference proteome</keyword>
<gene>
    <name evidence="1" type="ORF">H5410_052793</name>
</gene>
<name>A0A9J5X4M4_SOLCO</name>
<evidence type="ECO:0000313" key="1">
    <source>
        <dbReference type="EMBL" id="KAG5582166.1"/>
    </source>
</evidence>
<dbReference type="Proteomes" id="UP000824120">
    <property type="component" value="Chromosome 10"/>
</dbReference>